<evidence type="ECO:0000313" key="14">
    <source>
        <dbReference type="EMBL" id="CAA6819482.1"/>
    </source>
</evidence>
<comment type="cofactor">
    <cofactor evidence="1">
        <name>Mg(2+)</name>
        <dbReference type="ChEBI" id="CHEBI:18420"/>
    </cofactor>
</comment>
<dbReference type="EC" id="3.1.-.-" evidence="12"/>
<dbReference type="Pfam" id="PF18541">
    <property type="entry name" value="RuvC_III"/>
    <property type="match status" value="1"/>
</dbReference>
<evidence type="ECO:0000256" key="6">
    <source>
        <dbReference type="ARBA" id="ARBA00022842"/>
    </source>
</evidence>
<evidence type="ECO:0000256" key="3">
    <source>
        <dbReference type="ARBA" id="ARBA00022723"/>
    </source>
</evidence>
<dbReference type="GO" id="GO:0003677">
    <property type="term" value="F:DNA binding"/>
    <property type="evidence" value="ECO:0007669"/>
    <property type="project" value="UniProtKB-UniRule"/>
</dbReference>
<accession>A0A6S6TF39</accession>
<dbReference type="EMBL" id="CACVAR010000302">
    <property type="protein sequence ID" value="CAA6819482.1"/>
    <property type="molecule type" value="Genomic_DNA"/>
</dbReference>
<evidence type="ECO:0000256" key="2">
    <source>
        <dbReference type="ARBA" id="ARBA00022722"/>
    </source>
</evidence>
<dbReference type="InterPro" id="IPR033114">
    <property type="entry name" value="HNH_CAS9"/>
</dbReference>
<dbReference type="GO" id="GO:0016787">
    <property type="term" value="F:hydrolase activity"/>
    <property type="evidence" value="ECO:0007669"/>
    <property type="project" value="UniProtKB-KW"/>
</dbReference>
<comment type="function">
    <text evidence="12">CRISPR (clustered regularly interspaced short palindromic repeat) is an adaptive immune system that provides protection against mobile genetic elements (viruses, transposable elements and conjugative plasmids). CRISPR clusters contain spacers, sequences complementary to antecedent mobile elements, and target invading nucleic acids. CRISPR clusters are transcribed and processed into CRISPR RNA (crRNA). In type II CRISPR systems correct processing of pre-crRNA requires a trans-encoded small RNA (tracrRNA), endogenous ribonuclease 3 (rnc) and this protein. The tracrRNA serves as a guide for ribonuclease 3-aided processing of pre-crRNA. Subsequently Cas9/crRNA/tracrRNA endonucleolytically cleaves linear or circular dsDNA target complementary to the spacer; Cas9 is inactive in the absence of the 2 guide RNAs (gRNA). Cas9 recognizes the protospacer adjacent motif (PAM) in the CRISPR repeat sequences to help distinguish self versus nonself, as targets within the bacterial CRISPR locus do not have PAMs. PAM recognition is also required for catalytic activity.</text>
</comment>
<dbReference type="Gene3D" id="3.30.420.10">
    <property type="entry name" value="Ribonuclease H-like superfamily/Ribonuclease H"/>
    <property type="match status" value="3"/>
</dbReference>
<feature type="active site" description="Proton acceptor for HNH nuclease domain" evidence="12">
    <location>
        <position position="628"/>
    </location>
</feature>
<keyword evidence="2 12" id="KW-0540">Nuclease</keyword>
<comment type="domain">
    <text evidence="12">Has 2 endonuclease domains. The discontinuous RuvC-like domain cleaves the target DNA noncomplementary to crRNA while the HNH nuclease domain cleaves the target DNA complementary to crRNA.</text>
</comment>
<evidence type="ECO:0000256" key="10">
    <source>
        <dbReference type="ARBA" id="ARBA00023211"/>
    </source>
</evidence>
<evidence type="ECO:0000256" key="7">
    <source>
        <dbReference type="ARBA" id="ARBA00022884"/>
    </source>
</evidence>
<dbReference type="InterPro" id="IPR041383">
    <property type="entry name" value="RuvC_III"/>
</dbReference>
<evidence type="ECO:0000256" key="12">
    <source>
        <dbReference type="HAMAP-Rule" id="MF_01480"/>
    </source>
</evidence>
<evidence type="ECO:0000256" key="4">
    <source>
        <dbReference type="ARBA" id="ARBA00022759"/>
    </source>
</evidence>
<evidence type="ECO:0000256" key="9">
    <source>
        <dbReference type="ARBA" id="ARBA00023125"/>
    </source>
</evidence>
<evidence type="ECO:0000256" key="5">
    <source>
        <dbReference type="ARBA" id="ARBA00022801"/>
    </source>
</evidence>
<dbReference type="InterPro" id="IPR003615">
    <property type="entry name" value="HNH_nuc"/>
</dbReference>
<gene>
    <name evidence="12" type="primary">cas9</name>
    <name evidence="14" type="ORF">HELGO_WM51507</name>
</gene>
<evidence type="ECO:0000256" key="11">
    <source>
        <dbReference type="ARBA" id="ARBA00046380"/>
    </source>
</evidence>
<evidence type="ECO:0000259" key="13">
    <source>
        <dbReference type="PROSITE" id="PS51749"/>
    </source>
</evidence>
<dbReference type="HAMAP" id="MF_01480">
    <property type="entry name" value="Cas9"/>
    <property type="match status" value="1"/>
</dbReference>
<keyword evidence="8 12" id="KW-0051">Antiviral defense</keyword>
<keyword evidence="4 12" id="KW-0255">Endonuclease</keyword>
<evidence type="ECO:0000256" key="8">
    <source>
        <dbReference type="ARBA" id="ARBA00023118"/>
    </source>
</evidence>
<keyword evidence="7 12" id="KW-0694">RNA-binding</keyword>
<sequence>MSERILGLDIGIASVGWAVVDYDKEQREKNKIVKSGVRIFTQAEHPKDGSSLAMPRRLARGARRTNKRKRQRMKGIKNLFIKYLSLTKDDLFVGDDDKTIYGKKGRIDIWQLRDEAVKRVLTADELARVLTHIAKRRGYKSNRKSLEEKDTKSDNSKALGGIANNKVLSKKYLTAGQMLYQTTKDTGIRRNKPVQDIDKNRNSKIDKKTGQVIMVGGFFNSISREMLLDEVNIIFRKQKEFNNILVNDVLRDEYIAIAFHQRDFASVADMVGDCTFEKGVKRAAKRTYSAEEFVTLTKLINIKIVDKEDKERKFTPNELEKVIELCKQEVKLKGQIGKPSYIKIKELLGLENDIYFKGIELYIVDKNGEVTKKPALFKSAFKGYHELRSVVTEILSPIHWHNLAQDKTLLNEIATIFSLHKSDEKIREALLSLTFSMFTKEEKTKIIGALLVSISFDQFINLSHKALDKIVPHMQKGKRYDEAVELVGYKKKEGTKEKLLRALSKEEQNELTNPVVKRAIAQTRKVVNALIREYGQFSKVHIELARDIKRSYKDRKEREQGQKKYKEFKDEVEKHFIQLFGRKPRGAELLKFRLWKEQDGFCMYSGYLGEKISTDRLISDFKYAEIDHILPYSRSLDDGLNNKVLCLAKENQEKKNQTPYEYFISKGRDLYSYEVFIKNILKGLNKVKKTRLLKKNFDENSAKEFRERNINDTAYMAKYIKNFIEENLELTSKSKKKVLSVNGTLTNMLRYNWGVGTKSRNTHLHHAVDAILIAFATDSEVQRLSTLSAKIEGFNYQKSAEKAKKIRFIPPLENFRDEVQKSINAIFVSNAPRRKITGSAHKETIVSKKVKSPEGKFEVNGGIAENGEVKRVDIFLKNKKYHMIFIYTADFEKNKLPDITIDILQN</sequence>
<keyword evidence="6" id="KW-0460">Magnesium</keyword>
<dbReference type="PROSITE" id="PS51749">
    <property type="entry name" value="HNH_CAS9"/>
    <property type="match status" value="1"/>
</dbReference>
<evidence type="ECO:0000256" key="1">
    <source>
        <dbReference type="ARBA" id="ARBA00001946"/>
    </source>
</evidence>
<dbReference type="InterPro" id="IPR028629">
    <property type="entry name" value="Cas9"/>
</dbReference>
<reference evidence="14" key="1">
    <citation type="submission" date="2020-01" db="EMBL/GenBank/DDBJ databases">
        <authorList>
            <person name="Meier V. D."/>
            <person name="Meier V D."/>
        </authorList>
    </citation>
    <scope>NUCLEOTIDE SEQUENCE</scope>
    <source>
        <strain evidence="14">HLG_WM_MAG_03</strain>
    </source>
</reference>
<dbReference type="NCBIfam" id="TIGR01865">
    <property type="entry name" value="cas_Csn1"/>
    <property type="match status" value="1"/>
</dbReference>
<keyword evidence="5 12" id="KW-0378">Hydrolase</keyword>
<comment type="similarity">
    <text evidence="12">Belongs to the CRISPR-associated Cas9 family.</text>
</comment>
<dbReference type="AlphaFoldDB" id="A0A6S6TF39"/>
<proteinExistence type="inferred from homology"/>
<dbReference type="InterPro" id="IPR040619">
    <property type="entry name" value="Cas9_alpha-helical_lobe"/>
</dbReference>
<protein>
    <recommendedName>
        <fullName evidence="12">CRISPR-associated endonuclease Cas9</fullName>
        <ecNumber evidence="12">3.1.-.-</ecNumber>
    </recommendedName>
</protein>
<organism evidence="14">
    <name type="scientific">uncultured Sulfurovum sp</name>
    <dbReference type="NCBI Taxonomy" id="269237"/>
    <lineage>
        <taxon>Bacteria</taxon>
        <taxon>Pseudomonadati</taxon>
        <taxon>Campylobacterota</taxon>
        <taxon>Epsilonproteobacteria</taxon>
        <taxon>Campylobacterales</taxon>
        <taxon>Sulfurovaceae</taxon>
        <taxon>Sulfurovum</taxon>
        <taxon>environmental samples</taxon>
    </lineage>
</organism>
<keyword evidence="10" id="KW-0464">Manganese</keyword>
<dbReference type="GO" id="GO:0046872">
    <property type="term" value="F:metal ion binding"/>
    <property type="evidence" value="ECO:0007669"/>
    <property type="project" value="UniProtKB-UniRule"/>
</dbReference>
<dbReference type="GO" id="GO:0003723">
    <property type="term" value="F:RNA binding"/>
    <property type="evidence" value="ECO:0007669"/>
    <property type="project" value="UniProtKB-UniRule"/>
</dbReference>
<name>A0A6S6TF39_9BACT</name>
<dbReference type="InterPro" id="IPR036397">
    <property type="entry name" value="RNaseH_sf"/>
</dbReference>
<feature type="active site" description="For RuvC-like nuclease domain" evidence="12">
    <location>
        <position position="9"/>
    </location>
</feature>
<keyword evidence="3" id="KW-0479">Metal-binding</keyword>
<dbReference type="GO" id="GO:0004519">
    <property type="term" value="F:endonuclease activity"/>
    <property type="evidence" value="ECO:0007669"/>
    <property type="project" value="UniProtKB-UniRule"/>
</dbReference>
<dbReference type="GO" id="GO:0043571">
    <property type="term" value="P:maintenance of CRISPR repeat elements"/>
    <property type="evidence" value="ECO:0007669"/>
    <property type="project" value="UniProtKB-UniRule"/>
</dbReference>
<dbReference type="Pfam" id="PF13395">
    <property type="entry name" value="HNH_4"/>
    <property type="match status" value="1"/>
</dbReference>
<comment type="subunit">
    <text evidence="11 12">Monomer. Binds crRNA and tracrRNA.</text>
</comment>
<dbReference type="GO" id="GO:0051607">
    <property type="term" value="P:defense response to virus"/>
    <property type="evidence" value="ECO:0007669"/>
    <property type="project" value="UniProtKB-UniRule"/>
</dbReference>
<keyword evidence="9 12" id="KW-0238">DNA-binding</keyword>
<dbReference type="Pfam" id="PF18470">
    <property type="entry name" value="Cas9_a"/>
    <property type="match status" value="1"/>
</dbReference>
<comment type="caution">
    <text evidence="12">Lacks conserved residue(s) required for the propagation of feature annotation.</text>
</comment>
<feature type="domain" description="HNH Cas9-type" evidence="13">
    <location>
        <begin position="551"/>
        <end position="710"/>
    </location>
</feature>